<protein>
    <recommendedName>
        <fullName evidence="2">Nucleotidyltransferase</fullName>
    </recommendedName>
</protein>
<reference evidence="1" key="1">
    <citation type="submission" date="2010-02" db="EMBL/GenBank/DDBJ databases">
        <authorList>
            <person name="Genoscope - CEA"/>
        </authorList>
    </citation>
    <scope>NUCLEOTIDE SEQUENCE</scope>
    <source>
        <plasmid evidence="1">VIBNI_pA</plasmid>
    </source>
</reference>
<proteinExistence type="predicted"/>
<keyword evidence="1" id="KW-0614">Plasmid</keyword>
<geneLocation type="plasmid" evidence="1">
    <name>VIBNI_pA</name>
</geneLocation>
<organism evidence="1">
    <name type="scientific">Vibrio nigripulchritudo</name>
    <dbReference type="NCBI Taxonomy" id="28173"/>
    <lineage>
        <taxon>Bacteria</taxon>
        <taxon>Pseudomonadati</taxon>
        <taxon>Pseudomonadota</taxon>
        <taxon>Gammaproteobacteria</taxon>
        <taxon>Vibrionales</taxon>
        <taxon>Vibrionaceae</taxon>
        <taxon>Vibrio</taxon>
    </lineage>
</organism>
<sequence length="253" mass="28837">MKYINLKTFLDNKSKSIESLEIFLKEMKVNSNSALTGSLVEGHGTMASDIDVNVITSTKEVVPVRNLYFDGIRIDIESIPETVLDKFILYLKEYDYEGSTTQFTFDIDTQYTNLELASFYGRCLNSTCCTWSTTVESKLETLQKNGLLKWLSSYYIWESEHHYEDATGYIGVGDNTSAYQSCITMLSNAYTGLLNSRGVFVDRPKWALYHLNNHCSKSFNFYSNFLNGATSNKNLRSALKEANEIVEECSRCR</sequence>
<dbReference type="RefSeq" id="WP_013610268.1">
    <property type="nucleotide sequence ID" value="NC_015156.1"/>
</dbReference>
<dbReference type="EMBL" id="FP893246">
    <property type="protein sequence ID" value="CBJ93129.1"/>
    <property type="molecule type" value="Genomic_DNA"/>
</dbReference>
<evidence type="ECO:0000313" key="1">
    <source>
        <dbReference type="EMBL" id="CBJ93129.1"/>
    </source>
</evidence>
<dbReference type="AlphaFoldDB" id="A0A9P1JM07"/>
<gene>
    <name evidence="1" type="ORF">VIBNI_0094</name>
</gene>
<name>A0A9P1JM07_9VIBR</name>
<evidence type="ECO:0008006" key="2">
    <source>
        <dbReference type="Google" id="ProtNLM"/>
    </source>
</evidence>
<accession>A0A9P1JM07</accession>